<reference evidence="1 2" key="1">
    <citation type="submission" date="2019-07" db="EMBL/GenBank/DDBJ databases">
        <title>De Novo Assembly of kiwifruit Actinidia rufa.</title>
        <authorList>
            <person name="Sugita-Konishi S."/>
            <person name="Sato K."/>
            <person name="Mori E."/>
            <person name="Abe Y."/>
            <person name="Kisaki G."/>
            <person name="Hamano K."/>
            <person name="Suezawa K."/>
            <person name="Otani M."/>
            <person name="Fukuda T."/>
            <person name="Manabe T."/>
            <person name="Gomi K."/>
            <person name="Tabuchi M."/>
            <person name="Akimitsu K."/>
            <person name="Kataoka I."/>
        </authorList>
    </citation>
    <scope>NUCLEOTIDE SEQUENCE [LARGE SCALE GENOMIC DNA]</scope>
    <source>
        <strain evidence="2">cv. Fuchu</strain>
    </source>
</reference>
<protein>
    <submittedName>
        <fullName evidence="1">Uncharacterized protein</fullName>
    </submittedName>
</protein>
<organism evidence="1 2">
    <name type="scientific">Actinidia rufa</name>
    <dbReference type="NCBI Taxonomy" id="165716"/>
    <lineage>
        <taxon>Eukaryota</taxon>
        <taxon>Viridiplantae</taxon>
        <taxon>Streptophyta</taxon>
        <taxon>Embryophyta</taxon>
        <taxon>Tracheophyta</taxon>
        <taxon>Spermatophyta</taxon>
        <taxon>Magnoliopsida</taxon>
        <taxon>eudicotyledons</taxon>
        <taxon>Gunneridae</taxon>
        <taxon>Pentapetalae</taxon>
        <taxon>asterids</taxon>
        <taxon>Ericales</taxon>
        <taxon>Actinidiaceae</taxon>
        <taxon>Actinidia</taxon>
    </lineage>
</organism>
<sequence length="158" mass="18275">MKDTMNLKHFEGKLRNLPCDLNAKKIEFDLPEFHGCLQPEEFLNYLSAFEKFFDYKVTTQRVKLLPQGSVAMLRHGARRDKLGVDPKDAQKRQVEALVVFCEEDKDEGLVDVLYQTIYDEGSEVSREDIELEEGESLMIQRVLTSPRVEKESECTTNL</sequence>
<comment type="caution">
    <text evidence="1">The sequence shown here is derived from an EMBL/GenBank/DDBJ whole genome shotgun (WGS) entry which is preliminary data.</text>
</comment>
<dbReference type="AlphaFoldDB" id="A0A7J0EEI6"/>
<dbReference type="Proteomes" id="UP000585474">
    <property type="component" value="Unassembled WGS sequence"/>
</dbReference>
<dbReference type="EMBL" id="BJWL01000003">
    <property type="protein sequence ID" value="GFY84891.1"/>
    <property type="molecule type" value="Genomic_DNA"/>
</dbReference>
<dbReference type="OrthoDB" id="1750597at2759"/>
<proteinExistence type="predicted"/>
<accession>A0A7J0EEI6</accession>
<evidence type="ECO:0000313" key="1">
    <source>
        <dbReference type="EMBL" id="GFY84891.1"/>
    </source>
</evidence>
<keyword evidence="2" id="KW-1185">Reference proteome</keyword>
<evidence type="ECO:0000313" key="2">
    <source>
        <dbReference type="Proteomes" id="UP000585474"/>
    </source>
</evidence>
<name>A0A7J0EEI6_9ERIC</name>
<gene>
    <name evidence="1" type="ORF">Acr_03g0016650</name>
</gene>